<dbReference type="AlphaFoldDB" id="A0A803QNS4"/>
<feature type="region of interest" description="Disordered" evidence="1">
    <location>
        <begin position="14"/>
        <end position="50"/>
    </location>
</feature>
<keyword evidence="3" id="KW-1185">Reference proteome</keyword>
<dbReference type="EnsemblPlants" id="evm.model.10.431">
    <property type="protein sequence ID" value="cds.evm.model.10.431"/>
    <property type="gene ID" value="evm.TU.10.431"/>
</dbReference>
<dbReference type="Proteomes" id="UP000596661">
    <property type="component" value="Unassembled WGS sequence"/>
</dbReference>
<evidence type="ECO:0000313" key="3">
    <source>
        <dbReference type="Proteomes" id="UP000596661"/>
    </source>
</evidence>
<evidence type="ECO:0000256" key="1">
    <source>
        <dbReference type="SAM" id="MobiDB-lite"/>
    </source>
</evidence>
<sequence>MLKSWNNQILVAMDEVTKSHEKGKKKTMARASKTRKQPPPSTSSSSDVQEFLLPPKLGAPLLAIRHRAVEERDLITPRDPVKFLLP</sequence>
<protein>
    <submittedName>
        <fullName evidence="2">Uncharacterized protein</fullName>
    </submittedName>
</protein>
<organism evidence="2 3">
    <name type="scientific">Cannabis sativa</name>
    <name type="common">Hemp</name>
    <name type="synonym">Marijuana</name>
    <dbReference type="NCBI Taxonomy" id="3483"/>
    <lineage>
        <taxon>Eukaryota</taxon>
        <taxon>Viridiplantae</taxon>
        <taxon>Streptophyta</taxon>
        <taxon>Embryophyta</taxon>
        <taxon>Tracheophyta</taxon>
        <taxon>Spermatophyta</taxon>
        <taxon>Magnoliopsida</taxon>
        <taxon>eudicotyledons</taxon>
        <taxon>Gunneridae</taxon>
        <taxon>Pentapetalae</taxon>
        <taxon>rosids</taxon>
        <taxon>fabids</taxon>
        <taxon>Rosales</taxon>
        <taxon>Cannabaceae</taxon>
        <taxon>Cannabis</taxon>
    </lineage>
</organism>
<evidence type="ECO:0000313" key="2">
    <source>
        <dbReference type="EnsemblPlants" id="cds.evm.model.10.431"/>
    </source>
</evidence>
<feature type="compositionally biased region" description="Basic residues" evidence="1">
    <location>
        <begin position="21"/>
        <end position="36"/>
    </location>
</feature>
<reference evidence="2" key="1">
    <citation type="submission" date="2021-03" db="UniProtKB">
        <authorList>
            <consortium name="EnsemblPlants"/>
        </authorList>
    </citation>
    <scope>IDENTIFICATION</scope>
</reference>
<dbReference type="Gramene" id="evm.model.10.431">
    <property type="protein sequence ID" value="cds.evm.model.10.431"/>
    <property type="gene ID" value="evm.TU.10.431"/>
</dbReference>
<accession>A0A803QNS4</accession>
<name>A0A803QNS4_CANSA</name>
<proteinExistence type="predicted"/>
<dbReference type="EMBL" id="UZAU01000801">
    <property type="status" value="NOT_ANNOTATED_CDS"/>
    <property type="molecule type" value="Genomic_DNA"/>
</dbReference>